<comment type="caution">
    <text evidence="1">The sequence shown here is derived from an EMBL/GenBank/DDBJ whole genome shotgun (WGS) entry which is preliminary data.</text>
</comment>
<protein>
    <submittedName>
        <fullName evidence="1">Uncharacterized protein</fullName>
    </submittedName>
</protein>
<sequence>MKKTLLNHRQEKGCGLGRESEEQSVKAGVRQGSCLSLLLWCDCRTSSPAPGPTRTLSRPSGPTSSSLLEASGKLVSLKGIYCLLESKGLELLHNAQVRSSLKYACRT</sequence>
<evidence type="ECO:0000313" key="2">
    <source>
        <dbReference type="Proteomes" id="UP000324222"/>
    </source>
</evidence>
<gene>
    <name evidence="1" type="ORF">E2C01_075398</name>
</gene>
<proteinExistence type="predicted"/>
<accession>A0A5B7IK15</accession>
<dbReference type="EMBL" id="VSRR010055053">
    <property type="protein sequence ID" value="MPC80804.1"/>
    <property type="molecule type" value="Genomic_DNA"/>
</dbReference>
<name>A0A5B7IK15_PORTR</name>
<reference evidence="1 2" key="1">
    <citation type="submission" date="2019-05" db="EMBL/GenBank/DDBJ databases">
        <title>Another draft genome of Portunus trituberculatus and its Hox gene families provides insights of decapod evolution.</title>
        <authorList>
            <person name="Jeong J.-H."/>
            <person name="Song I."/>
            <person name="Kim S."/>
            <person name="Choi T."/>
            <person name="Kim D."/>
            <person name="Ryu S."/>
            <person name="Kim W."/>
        </authorList>
    </citation>
    <scope>NUCLEOTIDE SEQUENCE [LARGE SCALE GENOMIC DNA]</scope>
    <source>
        <tissue evidence="1">Muscle</tissue>
    </source>
</reference>
<evidence type="ECO:0000313" key="1">
    <source>
        <dbReference type="EMBL" id="MPC80804.1"/>
    </source>
</evidence>
<dbReference type="Proteomes" id="UP000324222">
    <property type="component" value="Unassembled WGS sequence"/>
</dbReference>
<dbReference type="AlphaFoldDB" id="A0A5B7IK15"/>
<organism evidence="1 2">
    <name type="scientific">Portunus trituberculatus</name>
    <name type="common">Swimming crab</name>
    <name type="synonym">Neptunus trituberculatus</name>
    <dbReference type="NCBI Taxonomy" id="210409"/>
    <lineage>
        <taxon>Eukaryota</taxon>
        <taxon>Metazoa</taxon>
        <taxon>Ecdysozoa</taxon>
        <taxon>Arthropoda</taxon>
        <taxon>Crustacea</taxon>
        <taxon>Multicrustacea</taxon>
        <taxon>Malacostraca</taxon>
        <taxon>Eumalacostraca</taxon>
        <taxon>Eucarida</taxon>
        <taxon>Decapoda</taxon>
        <taxon>Pleocyemata</taxon>
        <taxon>Brachyura</taxon>
        <taxon>Eubrachyura</taxon>
        <taxon>Portunoidea</taxon>
        <taxon>Portunidae</taxon>
        <taxon>Portuninae</taxon>
        <taxon>Portunus</taxon>
    </lineage>
</organism>
<keyword evidence="2" id="KW-1185">Reference proteome</keyword>